<evidence type="ECO:0000313" key="1">
    <source>
        <dbReference type="EMBL" id="TVM16893.1"/>
    </source>
</evidence>
<gene>
    <name evidence="1" type="ORF">DPQ33_10815</name>
</gene>
<evidence type="ECO:0000313" key="2">
    <source>
        <dbReference type="Proteomes" id="UP000448292"/>
    </source>
</evidence>
<name>A0A7M3MEL2_9BACT</name>
<dbReference type="EMBL" id="QMIE01000009">
    <property type="protein sequence ID" value="TVM16893.1"/>
    <property type="molecule type" value="Genomic_DNA"/>
</dbReference>
<reference evidence="1 2" key="1">
    <citation type="submission" date="2018-06" db="EMBL/GenBank/DDBJ databases">
        <title>Complete genome of Desulfovibrio indonesiensis P37SLT.</title>
        <authorList>
            <person name="Crispim J.S."/>
            <person name="Vidigal P.M.P."/>
            <person name="Silva L.C.F."/>
            <person name="Laguardia C.N."/>
            <person name="Araujo L.C."/>
            <person name="Dias R.S."/>
            <person name="Sousa M.P."/>
            <person name="Paula S.O."/>
            <person name="Silva C."/>
        </authorList>
    </citation>
    <scope>NUCLEOTIDE SEQUENCE [LARGE SCALE GENOMIC DNA]</scope>
    <source>
        <strain evidence="1 2">P37SLT</strain>
    </source>
</reference>
<sequence>MDQSAPPASPHVCARCARCCVVTPEEKPLVFPLFPLEIERLNRCAEELGIPAWLEYEPNTAEFQTAMVRLFPAEQNIVSSLFPPGQLHARLGVLDDGRCVFLGNTGCLLPQSARPAHCLLFPLWVARGRIRPLDADCLAISGARSLAEILDKLRLTEDSLHTAYANLRRAWNLP</sequence>
<organism evidence="1 2">
    <name type="scientific">Oceanidesulfovibrio indonesiensis</name>
    <dbReference type="NCBI Taxonomy" id="54767"/>
    <lineage>
        <taxon>Bacteria</taxon>
        <taxon>Pseudomonadati</taxon>
        <taxon>Thermodesulfobacteriota</taxon>
        <taxon>Desulfovibrionia</taxon>
        <taxon>Desulfovibrionales</taxon>
        <taxon>Desulfovibrionaceae</taxon>
        <taxon>Oceanidesulfovibrio</taxon>
    </lineage>
</organism>
<protein>
    <submittedName>
        <fullName evidence="1">Zinc/iron-chelating domain-containing protein</fullName>
    </submittedName>
</protein>
<dbReference type="OrthoDB" id="275146at2"/>
<dbReference type="RefSeq" id="WP_144303237.1">
    <property type="nucleotide sequence ID" value="NZ_QMIE01000009.1"/>
</dbReference>
<accession>A0A7M3MEL2</accession>
<dbReference type="AlphaFoldDB" id="A0A7M3MEL2"/>
<comment type="caution">
    <text evidence="1">The sequence shown here is derived from an EMBL/GenBank/DDBJ whole genome shotgun (WGS) entry which is preliminary data.</text>
</comment>
<proteinExistence type="predicted"/>
<keyword evidence="2" id="KW-1185">Reference proteome</keyword>
<dbReference type="Proteomes" id="UP000448292">
    <property type="component" value="Unassembled WGS sequence"/>
</dbReference>